<dbReference type="OrthoDB" id="3265969at2759"/>
<gene>
    <name evidence="2" type="ORF">O181_004043</name>
</gene>
<organism evidence="2 3">
    <name type="scientific">Austropuccinia psidii MF-1</name>
    <dbReference type="NCBI Taxonomy" id="1389203"/>
    <lineage>
        <taxon>Eukaryota</taxon>
        <taxon>Fungi</taxon>
        <taxon>Dikarya</taxon>
        <taxon>Basidiomycota</taxon>
        <taxon>Pucciniomycotina</taxon>
        <taxon>Pucciniomycetes</taxon>
        <taxon>Pucciniales</taxon>
        <taxon>Sphaerophragmiaceae</taxon>
        <taxon>Austropuccinia</taxon>
    </lineage>
</organism>
<keyword evidence="3" id="KW-1185">Reference proteome</keyword>
<dbReference type="EMBL" id="AVOT02000755">
    <property type="protein sequence ID" value="MBW0464328.1"/>
    <property type="molecule type" value="Genomic_DNA"/>
</dbReference>
<evidence type="ECO:0000313" key="3">
    <source>
        <dbReference type="Proteomes" id="UP000765509"/>
    </source>
</evidence>
<protein>
    <recommendedName>
        <fullName evidence="1">Reverse transcriptase domain-containing protein</fullName>
    </recommendedName>
</protein>
<dbReference type="PANTHER" id="PTHR33481:SF1">
    <property type="entry name" value="ENDONUCLEASE_EXONUCLEASE_PHOSPHATASE DOMAIN-CONTAINING PROTEIN-RELATED"/>
    <property type="match status" value="1"/>
</dbReference>
<evidence type="ECO:0000313" key="2">
    <source>
        <dbReference type="EMBL" id="MBW0464328.1"/>
    </source>
</evidence>
<name>A0A9Q3BFK8_9BASI</name>
<comment type="caution">
    <text evidence="2">The sequence shown here is derived from an EMBL/GenBank/DDBJ whole genome shotgun (WGS) entry which is preliminary data.</text>
</comment>
<sequence>MDKLTSQIKSLERGLPQGSPLSVTLYLLYNSDLFLLEQIKTSVDRITIGYINDVTHLIAAKTEGEALRKVTNASTHSLRWGEKAGSEFDKQKTTFMIFKPRGGIKLHFHFGDENLKPAMSTKWLGLILDTRLT</sequence>
<dbReference type="PROSITE" id="PS50878">
    <property type="entry name" value="RT_POL"/>
    <property type="match status" value="1"/>
</dbReference>
<evidence type="ECO:0000259" key="1">
    <source>
        <dbReference type="PROSITE" id="PS50878"/>
    </source>
</evidence>
<feature type="domain" description="Reverse transcriptase" evidence="1">
    <location>
        <begin position="1"/>
        <end position="128"/>
    </location>
</feature>
<dbReference type="InterPro" id="IPR000477">
    <property type="entry name" value="RT_dom"/>
</dbReference>
<accession>A0A9Q3BFK8</accession>
<dbReference type="Pfam" id="PF00078">
    <property type="entry name" value="RVT_1"/>
    <property type="match status" value="1"/>
</dbReference>
<proteinExistence type="predicted"/>
<dbReference type="PANTHER" id="PTHR33481">
    <property type="entry name" value="REVERSE TRANSCRIPTASE"/>
    <property type="match status" value="1"/>
</dbReference>
<dbReference type="AlphaFoldDB" id="A0A9Q3BFK8"/>
<reference evidence="2" key="1">
    <citation type="submission" date="2021-03" db="EMBL/GenBank/DDBJ databases">
        <title>Draft genome sequence of rust myrtle Austropuccinia psidii MF-1, a brazilian biotype.</title>
        <authorList>
            <person name="Quecine M.C."/>
            <person name="Pachon D.M.R."/>
            <person name="Bonatelli M.L."/>
            <person name="Correr F.H."/>
            <person name="Franceschini L.M."/>
            <person name="Leite T.F."/>
            <person name="Margarido G.R.A."/>
            <person name="Almeida C.A."/>
            <person name="Ferrarezi J.A."/>
            <person name="Labate C.A."/>
        </authorList>
    </citation>
    <scope>NUCLEOTIDE SEQUENCE</scope>
    <source>
        <strain evidence="2">MF-1</strain>
    </source>
</reference>
<dbReference type="Proteomes" id="UP000765509">
    <property type="component" value="Unassembled WGS sequence"/>
</dbReference>